<protein>
    <submittedName>
        <fullName evidence="5">Glycoside hydrolase family 25 protein</fullName>
    </submittedName>
</protein>
<dbReference type="InterPro" id="IPR017853">
    <property type="entry name" value="GH"/>
</dbReference>
<dbReference type="EMBL" id="CP079105">
    <property type="protein sequence ID" value="QXQ13853.1"/>
    <property type="molecule type" value="Genomic_DNA"/>
</dbReference>
<evidence type="ECO:0000256" key="1">
    <source>
        <dbReference type="ARBA" id="ARBA00010646"/>
    </source>
</evidence>
<evidence type="ECO:0000256" key="2">
    <source>
        <dbReference type="ARBA" id="ARBA00022801"/>
    </source>
</evidence>
<sequence length="247" mass="27296">MRIRLSRKFAVVPLAAAALLVAAPGLAAADIPNGPDVSDWQHPAGAPIDWKAAKAHGVDFALVKATEGVDFVNDHFQADTNAMRAAGVLRGAYHFPRFDQNPEAQADFYVNNVFSQNVLGSLPPILDVERSNGQPPNVIIDWMHRWLNRVQLLTGRMPIVYTCPGFWKEGVANSNQFTQYPLWVADWNGGPQPELIGGWPGWVFWQQTNKASIPGIEGPVDHNVYNPNFGPLEVWANTPYYVTLGTR</sequence>
<dbReference type="GO" id="GO:0016787">
    <property type="term" value="F:hydrolase activity"/>
    <property type="evidence" value="ECO:0007669"/>
    <property type="project" value="UniProtKB-KW"/>
</dbReference>
<dbReference type="RefSeq" id="WP_066473453.1">
    <property type="nucleotide sequence ID" value="NZ_CBCRUZ010000006.1"/>
</dbReference>
<dbReference type="InterPro" id="IPR002053">
    <property type="entry name" value="Glyco_hydro_25"/>
</dbReference>
<dbReference type="PROSITE" id="PS51904">
    <property type="entry name" value="GLYCOSYL_HYDROL_F25_2"/>
    <property type="match status" value="1"/>
</dbReference>
<keyword evidence="2 5" id="KW-0378">Hydrolase</keyword>
<name>A0ABX8S7Q0_9ACTN</name>
<evidence type="ECO:0000256" key="4">
    <source>
        <dbReference type="SAM" id="SignalP"/>
    </source>
</evidence>
<evidence type="ECO:0000313" key="5">
    <source>
        <dbReference type="EMBL" id="QXQ13853.1"/>
    </source>
</evidence>
<dbReference type="Proteomes" id="UP000887023">
    <property type="component" value="Chromosome"/>
</dbReference>
<keyword evidence="4" id="KW-0732">Signal</keyword>
<evidence type="ECO:0000256" key="3">
    <source>
        <dbReference type="ARBA" id="ARBA00023295"/>
    </source>
</evidence>
<keyword evidence="6" id="KW-1185">Reference proteome</keyword>
<dbReference type="PANTHER" id="PTHR34135:SF2">
    <property type="entry name" value="LYSOZYME"/>
    <property type="match status" value="1"/>
</dbReference>
<accession>A0ABX8S7Q0</accession>
<dbReference type="CDD" id="cd00599">
    <property type="entry name" value="GH25_muramidase"/>
    <property type="match status" value="1"/>
</dbReference>
<dbReference type="Gene3D" id="3.20.20.80">
    <property type="entry name" value="Glycosidases"/>
    <property type="match status" value="1"/>
</dbReference>
<gene>
    <name evidence="5" type="ORF">KV203_19115</name>
</gene>
<organism evidence="5 6">
    <name type="scientific">Skermania pinensis</name>
    <dbReference type="NCBI Taxonomy" id="39122"/>
    <lineage>
        <taxon>Bacteria</taxon>
        <taxon>Bacillati</taxon>
        <taxon>Actinomycetota</taxon>
        <taxon>Actinomycetes</taxon>
        <taxon>Mycobacteriales</taxon>
        <taxon>Gordoniaceae</taxon>
        <taxon>Skermania</taxon>
    </lineage>
</organism>
<evidence type="ECO:0000313" key="6">
    <source>
        <dbReference type="Proteomes" id="UP000887023"/>
    </source>
</evidence>
<reference evidence="5" key="1">
    <citation type="submission" date="2021-07" db="EMBL/GenBank/DDBJ databases">
        <title>Candidatus Kaistella beijingensis sp. nov. isolated from a municipal wastewater treatment plant is involved in sludge foaming.</title>
        <authorList>
            <person name="Song Y."/>
            <person name="Liu S.-J."/>
        </authorList>
    </citation>
    <scope>NUCLEOTIDE SEQUENCE</scope>
    <source>
        <strain evidence="5">DSM 43998</strain>
    </source>
</reference>
<proteinExistence type="inferred from homology"/>
<dbReference type="SMART" id="SM00641">
    <property type="entry name" value="Glyco_25"/>
    <property type="match status" value="1"/>
</dbReference>
<dbReference type="InterPro" id="IPR018077">
    <property type="entry name" value="Glyco_hydro_fam25_subgr"/>
</dbReference>
<dbReference type="PANTHER" id="PTHR34135">
    <property type="entry name" value="LYSOZYME"/>
    <property type="match status" value="1"/>
</dbReference>
<feature type="chain" id="PRO_5046917204" evidence="4">
    <location>
        <begin position="30"/>
        <end position="247"/>
    </location>
</feature>
<feature type="signal peptide" evidence="4">
    <location>
        <begin position="1"/>
        <end position="29"/>
    </location>
</feature>
<comment type="similarity">
    <text evidence="1">Belongs to the glycosyl hydrolase 25 family.</text>
</comment>
<dbReference type="Pfam" id="PF01183">
    <property type="entry name" value="Glyco_hydro_25"/>
    <property type="match status" value="1"/>
</dbReference>
<dbReference type="SUPFAM" id="SSF51445">
    <property type="entry name" value="(Trans)glycosidases"/>
    <property type="match status" value="1"/>
</dbReference>
<keyword evidence="3" id="KW-0326">Glycosidase</keyword>